<dbReference type="InterPro" id="IPR036526">
    <property type="entry name" value="C-N_Hydrolase_sf"/>
</dbReference>
<dbReference type="NCBIfam" id="TIGR00546">
    <property type="entry name" value="lnt"/>
    <property type="match status" value="1"/>
</dbReference>
<feature type="transmembrane region" description="Helical" evidence="9">
    <location>
        <begin position="161"/>
        <end position="180"/>
    </location>
</feature>
<dbReference type="EMBL" id="JBIWXY010000001">
    <property type="protein sequence ID" value="MFJ5445892.1"/>
    <property type="molecule type" value="Genomic_DNA"/>
</dbReference>
<dbReference type="HAMAP" id="MF_01148">
    <property type="entry name" value="Lnt"/>
    <property type="match status" value="1"/>
</dbReference>
<dbReference type="PROSITE" id="PS50263">
    <property type="entry name" value="CN_HYDROLASE"/>
    <property type="match status" value="1"/>
</dbReference>
<evidence type="ECO:0000256" key="3">
    <source>
        <dbReference type="ARBA" id="ARBA00022475"/>
    </source>
</evidence>
<evidence type="ECO:0000259" key="10">
    <source>
        <dbReference type="PROSITE" id="PS50263"/>
    </source>
</evidence>
<keyword evidence="6 9" id="KW-1133">Transmembrane helix</keyword>
<evidence type="ECO:0000256" key="8">
    <source>
        <dbReference type="ARBA" id="ARBA00023315"/>
    </source>
</evidence>
<gene>
    <name evidence="9 11" type="primary">lnt</name>
    <name evidence="11" type="ORF">ACIKP9_06585</name>
</gene>
<evidence type="ECO:0000256" key="4">
    <source>
        <dbReference type="ARBA" id="ARBA00022679"/>
    </source>
</evidence>
<dbReference type="Proteomes" id="UP001617669">
    <property type="component" value="Unassembled WGS sequence"/>
</dbReference>
<dbReference type="InterPro" id="IPR003010">
    <property type="entry name" value="C-N_Hydrolase"/>
</dbReference>
<evidence type="ECO:0000313" key="12">
    <source>
        <dbReference type="Proteomes" id="UP001617669"/>
    </source>
</evidence>
<feature type="transmembrane region" description="Helical" evidence="9">
    <location>
        <begin position="121"/>
        <end position="141"/>
    </location>
</feature>
<keyword evidence="3 9" id="KW-1003">Cell membrane</keyword>
<evidence type="ECO:0000256" key="6">
    <source>
        <dbReference type="ARBA" id="ARBA00022989"/>
    </source>
</evidence>
<accession>A0ABW8GKJ6</accession>
<feature type="transmembrane region" description="Helical" evidence="9">
    <location>
        <begin position="470"/>
        <end position="489"/>
    </location>
</feature>
<feature type="transmembrane region" description="Helical" evidence="9">
    <location>
        <begin position="187"/>
        <end position="205"/>
    </location>
</feature>
<comment type="subcellular location">
    <subcellularLocation>
        <location evidence="1 9">Cell membrane</location>
        <topology evidence="1 9">Multi-pass membrane protein</topology>
    </subcellularLocation>
</comment>
<comment type="caution">
    <text evidence="11">The sequence shown here is derived from an EMBL/GenBank/DDBJ whole genome shotgun (WGS) entry which is preliminary data.</text>
</comment>
<dbReference type="CDD" id="cd07571">
    <property type="entry name" value="ALP_N-acyl_transferase"/>
    <property type="match status" value="1"/>
</dbReference>
<dbReference type="Pfam" id="PF00795">
    <property type="entry name" value="CN_hydrolase"/>
    <property type="match status" value="1"/>
</dbReference>
<organism evidence="11 12">
    <name type="scientific">Methylobacillus methanolivorans</name>
    <dbReference type="NCBI Taxonomy" id="1848927"/>
    <lineage>
        <taxon>Bacteria</taxon>
        <taxon>Pseudomonadati</taxon>
        <taxon>Pseudomonadota</taxon>
        <taxon>Betaproteobacteria</taxon>
        <taxon>Nitrosomonadales</taxon>
        <taxon>Methylophilaceae</taxon>
        <taxon>Methylobacillus</taxon>
    </lineage>
</organism>
<comment type="function">
    <text evidence="9">Catalyzes the phospholipid dependent N-acylation of the N-terminal cysteine of apolipoprotein, the last step in lipoprotein maturation.</text>
</comment>
<evidence type="ECO:0000256" key="1">
    <source>
        <dbReference type="ARBA" id="ARBA00004651"/>
    </source>
</evidence>
<dbReference type="RefSeq" id="WP_400880830.1">
    <property type="nucleotide sequence ID" value="NZ_JBIWXY010000001.1"/>
</dbReference>
<dbReference type="PANTHER" id="PTHR38686">
    <property type="entry name" value="APOLIPOPROTEIN N-ACYLTRANSFERASE"/>
    <property type="match status" value="1"/>
</dbReference>
<dbReference type="PANTHER" id="PTHR38686:SF1">
    <property type="entry name" value="APOLIPOPROTEIN N-ACYLTRANSFERASE"/>
    <property type="match status" value="1"/>
</dbReference>
<evidence type="ECO:0000256" key="2">
    <source>
        <dbReference type="ARBA" id="ARBA00010065"/>
    </source>
</evidence>
<keyword evidence="7 9" id="KW-0472">Membrane</keyword>
<evidence type="ECO:0000313" key="11">
    <source>
        <dbReference type="EMBL" id="MFJ5445892.1"/>
    </source>
</evidence>
<feature type="transmembrane region" description="Helical" evidence="9">
    <location>
        <begin position="85"/>
        <end position="109"/>
    </location>
</feature>
<dbReference type="Gene3D" id="3.60.110.10">
    <property type="entry name" value="Carbon-nitrogen hydrolase"/>
    <property type="match status" value="1"/>
</dbReference>
<name>A0ABW8GKJ6_9PROT</name>
<feature type="transmembrane region" description="Helical" evidence="9">
    <location>
        <begin position="28"/>
        <end position="44"/>
    </location>
</feature>
<feature type="domain" description="CN hydrolase" evidence="10">
    <location>
        <begin position="223"/>
        <end position="460"/>
    </location>
</feature>
<keyword evidence="5 9" id="KW-0812">Transmembrane</keyword>
<comment type="pathway">
    <text evidence="9">Protein modification; lipoprotein biosynthesis (N-acyl transfer).</text>
</comment>
<dbReference type="InterPro" id="IPR045378">
    <property type="entry name" value="LNT_N"/>
</dbReference>
<proteinExistence type="inferred from homology"/>
<dbReference type="Pfam" id="PF20154">
    <property type="entry name" value="LNT_N"/>
    <property type="match status" value="1"/>
</dbReference>
<feature type="transmembrane region" description="Helical" evidence="9">
    <location>
        <begin position="53"/>
        <end position="73"/>
    </location>
</feature>
<dbReference type="EC" id="2.3.1.269" evidence="9"/>
<reference evidence="11 12" key="1">
    <citation type="submission" date="2024-11" db="EMBL/GenBank/DDBJ databases">
        <authorList>
            <person name="Kaparullina E.N."/>
            <person name="Delegan Y.A."/>
            <person name="Doronina N.V."/>
        </authorList>
    </citation>
    <scope>NUCLEOTIDE SEQUENCE [LARGE SCALE GENOMIC DNA]</scope>
    <source>
        <strain evidence="11 12">7sh_L</strain>
    </source>
</reference>
<comment type="similarity">
    <text evidence="2 9">Belongs to the CN hydrolase family. Apolipoprotein N-acyltransferase subfamily.</text>
</comment>
<dbReference type="InterPro" id="IPR004563">
    <property type="entry name" value="Apolipo_AcylTrfase"/>
</dbReference>
<evidence type="ECO:0000256" key="7">
    <source>
        <dbReference type="ARBA" id="ARBA00023136"/>
    </source>
</evidence>
<keyword evidence="4 9" id="KW-0808">Transferase</keyword>
<sequence length="497" mass="54952">MKLPRLGLAHFLALLAGAFSVIGFAPFYAYPATIVGIAALVYLWHRSSTPAQAWWLGLAFGLGLFGVGIYWIYISLHDFGGMPAAMAVFATVMLSLFLALFPAATGWAARKLGKLWLSIPVLWVLSEWVRGWIFTGFPWLLSGYSQIPGSPLAGFAPVLGIHGVSLATVISASLLAAIALHWQQRAMVVRTASLLIMLWLAGGLLKLPQWSTPTGAPVSVALLQGNITQDLKWENQTLRETLQRYLDMTLQTQAKLIILPETAFPLISSQLPADYLQQLTDHARQHGGDILIGTVEHENDHYYNSMLSLGTAPEQAYRKTHLVPFGEFIPLKKVFGWVYENWLDIPLTDMSRGGFQQRPMQIAGQSVAINICYEDVFGEEIILQLPEAGLLVNTSNDAWYGDSFAAYQHLQIAQARAMETARMMLRATNTGATAIIRPDGTLAAHAPHFTTMILEGEAQSYQGTTPYVRWGNWPILLLLFTTLGLLWRYRARPFAAP</sequence>
<dbReference type="GO" id="GO:0016746">
    <property type="term" value="F:acyltransferase activity"/>
    <property type="evidence" value="ECO:0007669"/>
    <property type="project" value="UniProtKB-KW"/>
</dbReference>
<keyword evidence="8 9" id="KW-0012">Acyltransferase</keyword>
<keyword evidence="12" id="KW-1185">Reference proteome</keyword>
<dbReference type="SUPFAM" id="SSF56317">
    <property type="entry name" value="Carbon-nitrogen hydrolase"/>
    <property type="match status" value="1"/>
</dbReference>
<comment type="catalytic activity">
    <reaction evidence="9">
        <text>N-terminal S-1,2-diacyl-sn-glyceryl-L-cysteinyl-[lipoprotein] + a glycerophospholipid = N-acyl-S-1,2-diacyl-sn-glyceryl-L-cysteinyl-[lipoprotein] + a 2-acyl-sn-glycero-3-phospholipid + H(+)</text>
        <dbReference type="Rhea" id="RHEA:48228"/>
        <dbReference type="Rhea" id="RHEA-COMP:14681"/>
        <dbReference type="Rhea" id="RHEA-COMP:14684"/>
        <dbReference type="ChEBI" id="CHEBI:15378"/>
        <dbReference type="ChEBI" id="CHEBI:136912"/>
        <dbReference type="ChEBI" id="CHEBI:140656"/>
        <dbReference type="ChEBI" id="CHEBI:140657"/>
        <dbReference type="ChEBI" id="CHEBI:140660"/>
        <dbReference type="EC" id="2.3.1.269"/>
    </reaction>
</comment>
<protein>
    <recommendedName>
        <fullName evidence="9">Apolipoprotein N-acyltransferase</fullName>
        <shortName evidence="9">ALP N-acyltransferase</shortName>
        <ecNumber evidence="9">2.3.1.269</ecNumber>
    </recommendedName>
</protein>
<evidence type="ECO:0000256" key="9">
    <source>
        <dbReference type="HAMAP-Rule" id="MF_01148"/>
    </source>
</evidence>
<evidence type="ECO:0000256" key="5">
    <source>
        <dbReference type="ARBA" id="ARBA00022692"/>
    </source>
</evidence>